<keyword evidence="6" id="KW-0479">Metal-binding</keyword>
<dbReference type="InterPro" id="IPR023170">
    <property type="entry name" value="HhH_base_excis_C"/>
</dbReference>
<dbReference type="GO" id="GO:0043916">
    <property type="term" value="F:DNA-7-methylguanine glycosylase activity"/>
    <property type="evidence" value="ECO:0007669"/>
    <property type="project" value="TreeGrafter"/>
</dbReference>
<dbReference type="PROSITE" id="PS01124">
    <property type="entry name" value="HTH_ARAC_FAMILY_2"/>
    <property type="match status" value="1"/>
</dbReference>
<dbReference type="Pfam" id="PF02805">
    <property type="entry name" value="Ada_Zn_binding"/>
    <property type="match status" value="1"/>
</dbReference>
<evidence type="ECO:0000256" key="10">
    <source>
        <dbReference type="ARBA" id="ARBA00023125"/>
    </source>
</evidence>
<dbReference type="CDD" id="cd00056">
    <property type="entry name" value="ENDO3c"/>
    <property type="match status" value="1"/>
</dbReference>
<dbReference type="InParanoid" id="A0A263D629"/>
<dbReference type="Proteomes" id="UP000242444">
    <property type="component" value="Unassembled WGS sequence"/>
</dbReference>
<evidence type="ECO:0000256" key="6">
    <source>
        <dbReference type="ARBA" id="ARBA00022723"/>
    </source>
</evidence>
<dbReference type="PANTHER" id="PTHR43003">
    <property type="entry name" value="DNA-3-METHYLADENINE GLYCOSYLASE"/>
    <property type="match status" value="1"/>
</dbReference>
<dbReference type="Gene3D" id="1.10.10.60">
    <property type="entry name" value="Homeodomain-like"/>
    <property type="match status" value="1"/>
</dbReference>
<evidence type="ECO:0000256" key="5">
    <source>
        <dbReference type="ARBA" id="ARBA00022679"/>
    </source>
</evidence>
<dbReference type="InterPro" id="IPR003265">
    <property type="entry name" value="HhH-GPD_domain"/>
</dbReference>
<gene>
    <name evidence="16" type="ORF">CFN78_08990</name>
</gene>
<dbReference type="InterPro" id="IPR037046">
    <property type="entry name" value="AlkA_N_sf"/>
</dbReference>
<dbReference type="InterPro" id="IPR051912">
    <property type="entry name" value="Alkylbase_DNA_Glycosylase/TA"/>
</dbReference>
<dbReference type="EMBL" id="NKYE01000004">
    <property type="protein sequence ID" value="OZM73649.1"/>
    <property type="molecule type" value="Genomic_DNA"/>
</dbReference>
<evidence type="ECO:0000256" key="11">
    <source>
        <dbReference type="ARBA" id="ARBA00023159"/>
    </source>
</evidence>
<evidence type="ECO:0000256" key="14">
    <source>
        <dbReference type="SAM" id="MobiDB-lite"/>
    </source>
</evidence>
<evidence type="ECO:0000256" key="9">
    <source>
        <dbReference type="ARBA" id="ARBA00023015"/>
    </source>
</evidence>
<keyword evidence="7" id="KW-0227">DNA damage</keyword>
<dbReference type="GO" id="GO:0032131">
    <property type="term" value="F:alkylated DNA binding"/>
    <property type="evidence" value="ECO:0007669"/>
    <property type="project" value="TreeGrafter"/>
</dbReference>
<dbReference type="Gene3D" id="3.30.310.20">
    <property type="entry name" value="DNA-3-methyladenine glycosylase AlkA, N-terminal domain"/>
    <property type="match status" value="1"/>
</dbReference>
<feature type="domain" description="HTH araC/xylS-type" evidence="15">
    <location>
        <begin position="101"/>
        <end position="199"/>
    </location>
</feature>
<dbReference type="Pfam" id="PF06029">
    <property type="entry name" value="AlkA_N"/>
    <property type="match status" value="1"/>
</dbReference>
<dbReference type="GO" id="GO:0008725">
    <property type="term" value="F:DNA-3-methyladenine glycosylase activity"/>
    <property type="evidence" value="ECO:0007669"/>
    <property type="project" value="TreeGrafter"/>
</dbReference>
<keyword evidence="5" id="KW-0808">Transferase</keyword>
<dbReference type="PANTHER" id="PTHR43003:SF13">
    <property type="entry name" value="DNA-3-METHYLADENINE GLYCOSYLASE 2"/>
    <property type="match status" value="1"/>
</dbReference>
<dbReference type="InterPro" id="IPR018060">
    <property type="entry name" value="HTH_AraC"/>
</dbReference>
<dbReference type="GO" id="GO:0032259">
    <property type="term" value="P:methylation"/>
    <property type="evidence" value="ECO:0007669"/>
    <property type="project" value="UniProtKB-KW"/>
</dbReference>
<dbReference type="InterPro" id="IPR018062">
    <property type="entry name" value="HTH_AraC-typ_CS"/>
</dbReference>
<dbReference type="InterPro" id="IPR035451">
    <property type="entry name" value="Ada-like_dom_sf"/>
</dbReference>
<evidence type="ECO:0000256" key="8">
    <source>
        <dbReference type="ARBA" id="ARBA00022833"/>
    </source>
</evidence>
<dbReference type="SMART" id="SM00342">
    <property type="entry name" value="HTH_ARAC"/>
    <property type="match status" value="1"/>
</dbReference>
<keyword evidence="9" id="KW-0805">Transcription regulation</keyword>
<dbReference type="PROSITE" id="PS00041">
    <property type="entry name" value="HTH_ARAC_FAMILY_1"/>
    <property type="match status" value="1"/>
</dbReference>
<evidence type="ECO:0000313" key="16">
    <source>
        <dbReference type="EMBL" id="OZM73649.1"/>
    </source>
</evidence>
<dbReference type="SMART" id="SM01009">
    <property type="entry name" value="AlkA_N"/>
    <property type="match status" value="1"/>
</dbReference>
<dbReference type="SUPFAM" id="SSF48150">
    <property type="entry name" value="DNA-glycosylase"/>
    <property type="match status" value="1"/>
</dbReference>
<evidence type="ECO:0000259" key="15">
    <source>
        <dbReference type="PROSITE" id="PS01124"/>
    </source>
</evidence>
<evidence type="ECO:0000256" key="4">
    <source>
        <dbReference type="ARBA" id="ARBA00022603"/>
    </source>
</evidence>
<dbReference type="EC" id="3.2.2.21" evidence="3"/>
<dbReference type="GO" id="GO:0043565">
    <property type="term" value="F:sequence-specific DNA binding"/>
    <property type="evidence" value="ECO:0007669"/>
    <property type="project" value="InterPro"/>
</dbReference>
<dbReference type="Pfam" id="PF12833">
    <property type="entry name" value="HTH_18"/>
    <property type="match status" value="1"/>
</dbReference>
<keyword evidence="11" id="KW-0010">Activator</keyword>
<reference evidence="16 17" key="1">
    <citation type="submission" date="2017-07" db="EMBL/GenBank/DDBJ databases">
        <title>Amycolatopsis antarcticus sp. nov., isolated from the surface of an Antarcticus brown macroalga.</title>
        <authorList>
            <person name="Wang J."/>
            <person name="Leiva S."/>
            <person name="Huang J."/>
            <person name="Huang Y."/>
        </authorList>
    </citation>
    <scope>NUCLEOTIDE SEQUENCE [LARGE SCALE GENOMIC DNA]</scope>
    <source>
        <strain evidence="16 17">AU-G6</strain>
    </source>
</reference>
<keyword evidence="8" id="KW-0862">Zinc</keyword>
<dbReference type="Gene3D" id="3.40.10.10">
    <property type="entry name" value="DNA Methylphosphotriester Repair Domain"/>
    <property type="match status" value="1"/>
</dbReference>
<name>A0A263D629_9PSEU</name>
<dbReference type="Gene3D" id="1.10.340.30">
    <property type="entry name" value="Hypothetical protein, domain 2"/>
    <property type="match status" value="1"/>
</dbReference>
<comment type="cofactor">
    <cofactor evidence="2">
        <name>Zn(2+)</name>
        <dbReference type="ChEBI" id="CHEBI:29105"/>
    </cofactor>
</comment>
<dbReference type="SMART" id="SM00478">
    <property type="entry name" value="ENDO3c"/>
    <property type="match status" value="1"/>
</dbReference>
<keyword evidence="12" id="KW-0804">Transcription</keyword>
<dbReference type="SUPFAM" id="SSF55945">
    <property type="entry name" value="TATA-box binding protein-like"/>
    <property type="match status" value="1"/>
</dbReference>
<keyword evidence="17" id="KW-1185">Reference proteome</keyword>
<evidence type="ECO:0000256" key="13">
    <source>
        <dbReference type="ARBA" id="ARBA00023204"/>
    </source>
</evidence>
<evidence type="ECO:0000256" key="2">
    <source>
        <dbReference type="ARBA" id="ARBA00001947"/>
    </source>
</evidence>
<proteinExistence type="predicted"/>
<comment type="catalytic activity">
    <reaction evidence="1">
        <text>Hydrolysis of alkylated DNA, releasing 3-methyladenine, 3-methylguanine, 7-methylguanine and 7-methyladenine.</text>
        <dbReference type="EC" id="3.2.2.21"/>
    </reaction>
</comment>
<dbReference type="InterPro" id="IPR009057">
    <property type="entry name" value="Homeodomain-like_sf"/>
</dbReference>
<dbReference type="InterPro" id="IPR011257">
    <property type="entry name" value="DNA_glycosylase"/>
</dbReference>
<dbReference type="GO" id="GO:0008270">
    <property type="term" value="F:zinc ion binding"/>
    <property type="evidence" value="ECO:0007669"/>
    <property type="project" value="InterPro"/>
</dbReference>
<dbReference type="InterPro" id="IPR004026">
    <property type="entry name" value="Ada_DNA_repair_Zn-bd"/>
</dbReference>
<dbReference type="RefSeq" id="WP_094862166.1">
    <property type="nucleotide sequence ID" value="NZ_NKYE01000004.1"/>
</dbReference>
<dbReference type="GO" id="GO:0006285">
    <property type="term" value="P:base-excision repair, AP site formation"/>
    <property type="evidence" value="ECO:0007669"/>
    <property type="project" value="TreeGrafter"/>
</dbReference>
<dbReference type="GO" id="GO:0006307">
    <property type="term" value="P:DNA alkylation repair"/>
    <property type="evidence" value="ECO:0007669"/>
    <property type="project" value="TreeGrafter"/>
</dbReference>
<dbReference type="GO" id="GO:0008168">
    <property type="term" value="F:methyltransferase activity"/>
    <property type="evidence" value="ECO:0007669"/>
    <property type="project" value="UniProtKB-KW"/>
</dbReference>
<dbReference type="GO" id="GO:0005737">
    <property type="term" value="C:cytoplasm"/>
    <property type="evidence" value="ECO:0007669"/>
    <property type="project" value="TreeGrafter"/>
</dbReference>
<dbReference type="SUPFAM" id="SSF46689">
    <property type="entry name" value="Homeodomain-like"/>
    <property type="match status" value="1"/>
</dbReference>
<protein>
    <recommendedName>
        <fullName evidence="3">DNA-3-methyladenine glycosylase II</fullName>
        <ecNumber evidence="3">3.2.2.21</ecNumber>
    </recommendedName>
</protein>
<dbReference type="FunFam" id="3.40.10.10:FF:000001">
    <property type="entry name" value="DNA-3-methyladenine glycosylase 2"/>
    <property type="match status" value="1"/>
</dbReference>
<keyword evidence="13" id="KW-0234">DNA repair</keyword>
<sequence>MANPTAAPGSGTRSLWRDPERCYRAVASRDARFDGQFIVAVRTTGIYCRPSCPAVTPKSENVRFYPTSAAAQTSGFRACRRCLPDAVPGSPEWNVRADLAARAMRLIGDGTVEREGVPGLARRLGYSERQLGRVLGTEVGAGPLALARAHRAHSARLLIELSAMPFADIAFAAGFASVRQFNDTIREVFDRTPTALRGGAKRGPGPAGDEAGPGVRLTLRLPFRPPFDAEGTLAFFAHRAVPGVESVTRTGGGITAYGRTLRLPHGSATVRLEPADGHVRCALLLADVRDLGSAVARVRRLLDLDADPVAVGRALGADPALAPVVTATPGIRVPGAVDGVELGIRAMLGQQVSVAAARTAAARLATELGDRLPLPGGTGPDALTTVFPGATVIAERGHEVLRGPRRRVESILAFAATVASGDLELHVGCDPGQLREELLALPGIGPWTADYVLMRMLGTPDVLLTGDLVLRKGAAALGLPDDVAGLTEAARGWRPWRSYAGMYLWRASALSTPETPKEKAKIR</sequence>
<evidence type="ECO:0000256" key="1">
    <source>
        <dbReference type="ARBA" id="ARBA00000086"/>
    </source>
</evidence>
<accession>A0A263D629</accession>
<dbReference type="InterPro" id="IPR010316">
    <property type="entry name" value="AlkA_N"/>
</dbReference>
<evidence type="ECO:0000256" key="12">
    <source>
        <dbReference type="ARBA" id="ARBA00023163"/>
    </source>
</evidence>
<evidence type="ECO:0000313" key="17">
    <source>
        <dbReference type="Proteomes" id="UP000242444"/>
    </source>
</evidence>
<dbReference type="OrthoDB" id="9811249at2"/>
<organism evidence="16 17">
    <name type="scientific">Amycolatopsis antarctica</name>
    <dbReference type="NCBI Taxonomy" id="1854586"/>
    <lineage>
        <taxon>Bacteria</taxon>
        <taxon>Bacillati</taxon>
        <taxon>Actinomycetota</taxon>
        <taxon>Actinomycetes</taxon>
        <taxon>Pseudonocardiales</taxon>
        <taxon>Pseudonocardiaceae</taxon>
        <taxon>Amycolatopsis</taxon>
    </lineage>
</organism>
<keyword evidence="10" id="KW-0238">DNA-binding</keyword>
<feature type="region of interest" description="Disordered" evidence="14">
    <location>
        <begin position="194"/>
        <end position="214"/>
    </location>
</feature>
<evidence type="ECO:0000256" key="3">
    <source>
        <dbReference type="ARBA" id="ARBA00012000"/>
    </source>
</evidence>
<dbReference type="Gene3D" id="1.10.1670.10">
    <property type="entry name" value="Helix-hairpin-Helix base-excision DNA repair enzymes (C-terminal)"/>
    <property type="match status" value="1"/>
</dbReference>
<keyword evidence="4" id="KW-0489">Methyltransferase</keyword>
<comment type="caution">
    <text evidence="16">The sequence shown here is derived from an EMBL/GenBank/DDBJ whole genome shotgun (WGS) entry which is preliminary data.</text>
</comment>
<dbReference type="AlphaFoldDB" id="A0A263D629"/>
<dbReference type="GO" id="GO:0003700">
    <property type="term" value="F:DNA-binding transcription factor activity"/>
    <property type="evidence" value="ECO:0007669"/>
    <property type="project" value="InterPro"/>
</dbReference>
<evidence type="ECO:0000256" key="7">
    <source>
        <dbReference type="ARBA" id="ARBA00022763"/>
    </source>
</evidence>
<dbReference type="GO" id="GO:0032993">
    <property type="term" value="C:protein-DNA complex"/>
    <property type="evidence" value="ECO:0007669"/>
    <property type="project" value="TreeGrafter"/>
</dbReference>
<dbReference type="SUPFAM" id="SSF57884">
    <property type="entry name" value="Ada DNA repair protein, N-terminal domain (N-Ada 10)"/>
    <property type="match status" value="1"/>
</dbReference>